<evidence type="ECO:0000256" key="2">
    <source>
        <dbReference type="ARBA" id="ARBA00004496"/>
    </source>
</evidence>
<evidence type="ECO:0000256" key="6">
    <source>
        <dbReference type="ARBA" id="ARBA00022790"/>
    </source>
</evidence>
<name>A0A9P6U6T7_9FUNG</name>
<dbReference type="Proteomes" id="UP000807716">
    <property type="component" value="Unassembled WGS sequence"/>
</dbReference>
<dbReference type="PROSITE" id="PS50250">
    <property type="entry name" value="PCI"/>
    <property type="match status" value="1"/>
</dbReference>
<comment type="subcellular location">
    <subcellularLocation>
        <location evidence="2">Cytoplasm</location>
    </subcellularLocation>
    <subcellularLocation>
        <location evidence="1">Nucleus</location>
    </subcellularLocation>
</comment>
<evidence type="ECO:0000313" key="10">
    <source>
        <dbReference type="EMBL" id="KAG0262136.1"/>
    </source>
</evidence>
<evidence type="ECO:0000256" key="5">
    <source>
        <dbReference type="ARBA" id="ARBA00022490"/>
    </source>
</evidence>
<dbReference type="InterPro" id="IPR000717">
    <property type="entry name" value="PCI_dom"/>
</dbReference>
<keyword evidence="5" id="KW-0963">Cytoplasm</keyword>
<dbReference type="GO" id="GO:0008180">
    <property type="term" value="C:COP9 signalosome"/>
    <property type="evidence" value="ECO:0007669"/>
    <property type="project" value="UniProtKB-KW"/>
</dbReference>
<evidence type="ECO:0000256" key="1">
    <source>
        <dbReference type="ARBA" id="ARBA00004123"/>
    </source>
</evidence>
<sequence>MAPKDITLEEVIASILAANSTTFISKKLAPLLNELDDQVFQVRAHDQPDPLDMITPEQHSLAYLYFLTARCKHSAGFNPALFRTLSFAEALVNVASDSRQTFIALRPLATFIQRLQTSPGQLTMLHPLLAKTSLSAQSFHDIKPILDSDISDVDPKAPSNHTNINYRDFLLYHYYGGMIYTYLKQFDRAVHFYKIVVSAPAEVASAIQIEAHKKFVLTSLLQYGKVKTLPRYISGSVVRAIKHMCAPYSDFAAAYEKSIAGLRTEAERNKSLFVRDRNYGLVKQCMEALYKRNIQDLTRTYLTLSLRDIAEQIGLGSDDKAIRQVEGIMIRMIESGAVFATISHEHRGGMVSFLDDPNQHNTTVTMEMLNEQIQRATQITAKLVKMDQTISTLPAYLKVGHGSHHVDRGSFYGDDDYSMQVGFDSYGDDATPSQSKRQLKRRRQGQEAHDGSGEGESVTDGVKNMM</sequence>
<comment type="caution">
    <text evidence="10">The sequence shown here is derived from an EMBL/GenBank/DDBJ whole genome shotgun (WGS) entry which is preliminary data.</text>
</comment>
<proteinExistence type="inferred from homology"/>
<keyword evidence="7" id="KW-0539">Nucleus</keyword>
<dbReference type="Pfam" id="PF22788">
    <property type="entry name" value="COP9_hel_rpt"/>
    <property type="match status" value="1"/>
</dbReference>
<gene>
    <name evidence="10" type="primary">COPS3</name>
    <name evidence="10" type="ORF">DFQ27_002520</name>
</gene>
<dbReference type="PANTHER" id="PTHR10758:SF1">
    <property type="entry name" value="COP9 SIGNALOSOME COMPLEX SUBUNIT 3"/>
    <property type="match status" value="1"/>
</dbReference>
<dbReference type="Pfam" id="PF01399">
    <property type="entry name" value="PCI"/>
    <property type="match status" value="1"/>
</dbReference>
<comment type="similarity">
    <text evidence="3">Belongs to the CSN3 family.</text>
</comment>
<evidence type="ECO:0000256" key="7">
    <source>
        <dbReference type="ARBA" id="ARBA00023242"/>
    </source>
</evidence>
<dbReference type="GO" id="GO:0005737">
    <property type="term" value="C:cytoplasm"/>
    <property type="evidence" value="ECO:0007669"/>
    <property type="project" value="UniProtKB-SubCell"/>
</dbReference>
<dbReference type="EMBL" id="JAAAJB010000196">
    <property type="protein sequence ID" value="KAG0262136.1"/>
    <property type="molecule type" value="Genomic_DNA"/>
</dbReference>
<keyword evidence="6" id="KW-0736">Signalosome</keyword>
<dbReference type="PANTHER" id="PTHR10758">
    <property type="entry name" value="26S PROTEASOME NON-ATPASE REGULATORY SUBUNIT 3/COP9 SIGNALOSOME COMPLEX SUBUNIT 3"/>
    <property type="match status" value="1"/>
</dbReference>
<dbReference type="InterPro" id="IPR055089">
    <property type="entry name" value="COP9_N"/>
</dbReference>
<dbReference type="GO" id="GO:0006511">
    <property type="term" value="P:ubiquitin-dependent protein catabolic process"/>
    <property type="evidence" value="ECO:0007669"/>
    <property type="project" value="TreeGrafter"/>
</dbReference>
<evidence type="ECO:0000313" key="11">
    <source>
        <dbReference type="Proteomes" id="UP000807716"/>
    </source>
</evidence>
<evidence type="ECO:0000256" key="4">
    <source>
        <dbReference type="ARBA" id="ARBA00014878"/>
    </source>
</evidence>
<dbReference type="SMART" id="SM00088">
    <property type="entry name" value="PINT"/>
    <property type="match status" value="1"/>
</dbReference>
<evidence type="ECO:0000256" key="3">
    <source>
        <dbReference type="ARBA" id="ARBA00007084"/>
    </source>
</evidence>
<dbReference type="AlphaFoldDB" id="A0A9P6U6T7"/>
<dbReference type="InterPro" id="IPR050756">
    <property type="entry name" value="CSN3"/>
</dbReference>
<organism evidence="10 11">
    <name type="scientific">Actinomortierella ambigua</name>
    <dbReference type="NCBI Taxonomy" id="1343610"/>
    <lineage>
        <taxon>Eukaryota</taxon>
        <taxon>Fungi</taxon>
        <taxon>Fungi incertae sedis</taxon>
        <taxon>Mucoromycota</taxon>
        <taxon>Mortierellomycotina</taxon>
        <taxon>Mortierellomycetes</taxon>
        <taxon>Mortierellales</taxon>
        <taxon>Mortierellaceae</taxon>
        <taxon>Actinomortierella</taxon>
    </lineage>
</organism>
<feature type="region of interest" description="Disordered" evidence="8">
    <location>
        <begin position="423"/>
        <end position="466"/>
    </location>
</feature>
<accession>A0A9P6U6T7</accession>
<evidence type="ECO:0000259" key="9">
    <source>
        <dbReference type="PROSITE" id="PS50250"/>
    </source>
</evidence>
<protein>
    <recommendedName>
        <fullName evidence="4">COP9 signalosome complex subunit 3</fullName>
    </recommendedName>
</protein>
<keyword evidence="11" id="KW-1185">Reference proteome</keyword>
<reference evidence="10" key="1">
    <citation type="journal article" date="2020" name="Fungal Divers.">
        <title>Resolving the Mortierellaceae phylogeny through synthesis of multi-gene phylogenetics and phylogenomics.</title>
        <authorList>
            <person name="Vandepol N."/>
            <person name="Liber J."/>
            <person name="Desiro A."/>
            <person name="Na H."/>
            <person name="Kennedy M."/>
            <person name="Barry K."/>
            <person name="Grigoriev I.V."/>
            <person name="Miller A.N."/>
            <person name="O'Donnell K."/>
            <person name="Stajich J.E."/>
            <person name="Bonito G."/>
        </authorList>
    </citation>
    <scope>NUCLEOTIDE SEQUENCE</scope>
    <source>
        <strain evidence="10">BC1065</strain>
    </source>
</reference>
<feature type="domain" description="PCI" evidence="9">
    <location>
        <begin position="185"/>
        <end position="356"/>
    </location>
</feature>
<evidence type="ECO:0000256" key="8">
    <source>
        <dbReference type="SAM" id="MobiDB-lite"/>
    </source>
</evidence>
<dbReference type="OrthoDB" id="29061at2759"/>